<keyword evidence="2" id="KW-1133">Transmembrane helix</keyword>
<feature type="region of interest" description="Disordered" evidence="1">
    <location>
        <begin position="84"/>
        <end position="119"/>
    </location>
</feature>
<evidence type="ECO:0000313" key="5">
    <source>
        <dbReference type="Proteomes" id="UP000249464"/>
    </source>
</evidence>
<evidence type="ECO:0000256" key="1">
    <source>
        <dbReference type="SAM" id="MobiDB-lite"/>
    </source>
</evidence>
<dbReference type="EMBL" id="FQNC01000018">
    <property type="protein sequence ID" value="SGY21489.1"/>
    <property type="molecule type" value="Genomic_DNA"/>
</dbReference>
<dbReference type="Proteomes" id="UP000249464">
    <property type="component" value="Unassembled WGS sequence"/>
</dbReference>
<protein>
    <submittedName>
        <fullName evidence="4">BQ5605_C016g08242 protein</fullName>
    </submittedName>
</protein>
<keyword evidence="2" id="KW-0472">Membrane</keyword>
<reference evidence="4 5" key="1">
    <citation type="submission" date="2016-11" db="EMBL/GenBank/DDBJ databases">
        <authorList>
            <person name="Jaros S."/>
            <person name="Januszkiewicz K."/>
            <person name="Wedrychowicz H."/>
        </authorList>
    </citation>
    <scope>NUCLEOTIDE SEQUENCE [LARGE SCALE GENOMIC DNA]</scope>
</reference>
<accession>A0A2X0M0B1</accession>
<dbReference type="GO" id="GO:0005737">
    <property type="term" value="C:cytoplasm"/>
    <property type="evidence" value="ECO:0007669"/>
    <property type="project" value="UniProtKB-ARBA"/>
</dbReference>
<dbReference type="InterPro" id="IPR023393">
    <property type="entry name" value="START-like_dom_sf"/>
</dbReference>
<dbReference type="Gene3D" id="3.30.530.20">
    <property type="match status" value="1"/>
</dbReference>
<dbReference type="GO" id="GO:0008289">
    <property type="term" value="F:lipid binding"/>
    <property type="evidence" value="ECO:0007669"/>
    <property type="project" value="InterPro"/>
</dbReference>
<feature type="region of interest" description="Disordered" evidence="1">
    <location>
        <begin position="399"/>
        <end position="445"/>
    </location>
</feature>
<dbReference type="PROSITE" id="PS50848">
    <property type="entry name" value="START"/>
    <property type="match status" value="1"/>
</dbReference>
<organism evidence="4 5">
    <name type="scientific">Microbotryum silenes-dioicae</name>
    <dbReference type="NCBI Taxonomy" id="796604"/>
    <lineage>
        <taxon>Eukaryota</taxon>
        <taxon>Fungi</taxon>
        <taxon>Dikarya</taxon>
        <taxon>Basidiomycota</taxon>
        <taxon>Pucciniomycotina</taxon>
        <taxon>Microbotryomycetes</taxon>
        <taxon>Microbotryales</taxon>
        <taxon>Microbotryaceae</taxon>
        <taxon>Microbotryum</taxon>
    </lineage>
</organism>
<evidence type="ECO:0000256" key="2">
    <source>
        <dbReference type="SAM" id="Phobius"/>
    </source>
</evidence>
<dbReference type="InterPro" id="IPR002913">
    <property type="entry name" value="START_lipid-bd_dom"/>
</dbReference>
<sequence length="518" mass="56095">MQRSDSLAVQEGSRSVLALVLSLSPLYLLLQSRADLWHVSRPTGKLGLDNLHLGLIQVVMLLLLKTVLNFIPLGSSLANSFSSEAKTDSREVPQVQNGQGTKLKTQKKRRTKKGSSKAAAAAPVDTGLYRTAWLDQIVTNFIASTEPRYLKLLPDPETPPTLPAMPLEQWDSMYKDDALQVSCHPKMKSLFAIQAKFPDVPLRKLYETLIDVQKRKEWDGMCADVGEIETVELGGRRGSCSWIAMKGMAMIKAKDLCVVSVVNRLPAEADGKVRITCSTTSFDHPKCPPKPEYNRMKLGVSGFLIENFGEGGSQITQLTDLSGLGCESHSLCGARRRRTFGVSPLALVRCTAWIPSPVLRTVTQTMLPKSLQRMGRTAAEFDLSKSRFALEGDEWLPPLLGSADDSKPDPGSAPAGASTEADDDVDEDDDDFTDDEDDELSPVATREISTLVDQLKTLTNRLSALEGGAGADGKGSKWGGLLGVSTMHNGSGRLTVAGGAAGAAIALAALSFWNRRRR</sequence>
<evidence type="ECO:0000313" key="4">
    <source>
        <dbReference type="EMBL" id="SGY21489.1"/>
    </source>
</evidence>
<dbReference type="AlphaFoldDB" id="A0A2X0M0B1"/>
<dbReference type="SUPFAM" id="SSF55961">
    <property type="entry name" value="Bet v1-like"/>
    <property type="match status" value="1"/>
</dbReference>
<dbReference type="PANTHER" id="PTHR19308:SF14">
    <property type="entry name" value="START DOMAIN-CONTAINING PROTEIN"/>
    <property type="match status" value="1"/>
</dbReference>
<evidence type="ECO:0000259" key="3">
    <source>
        <dbReference type="PROSITE" id="PS50848"/>
    </source>
</evidence>
<dbReference type="Pfam" id="PF01852">
    <property type="entry name" value="START"/>
    <property type="match status" value="1"/>
</dbReference>
<keyword evidence="2" id="KW-0812">Transmembrane</keyword>
<proteinExistence type="predicted"/>
<feature type="compositionally biased region" description="Basic residues" evidence="1">
    <location>
        <begin position="104"/>
        <end position="115"/>
    </location>
</feature>
<keyword evidence="5" id="KW-1185">Reference proteome</keyword>
<gene>
    <name evidence="4" type="primary">BQ5605_C016g08242</name>
    <name evidence="4" type="ORF">BQ5605_C016G08242</name>
</gene>
<feature type="compositionally biased region" description="Acidic residues" evidence="1">
    <location>
        <begin position="420"/>
        <end position="440"/>
    </location>
</feature>
<name>A0A2X0M0B1_9BASI</name>
<feature type="domain" description="START" evidence="3">
    <location>
        <begin position="168"/>
        <end position="383"/>
    </location>
</feature>
<feature type="transmembrane region" description="Helical" evidence="2">
    <location>
        <begin position="494"/>
        <end position="513"/>
    </location>
</feature>
<dbReference type="InterPro" id="IPR051213">
    <property type="entry name" value="START_lipid_transfer"/>
</dbReference>
<dbReference type="PANTHER" id="PTHR19308">
    <property type="entry name" value="PHOSPHATIDYLCHOLINE TRANSFER PROTEIN"/>
    <property type="match status" value="1"/>
</dbReference>